<dbReference type="PANTHER" id="PTHR34482">
    <property type="entry name" value="DNA DAMAGE-INDUCIBLE PROTEIN 1-LIKE"/>
    <property type="match status" value="1"/>
</dbReference>
<dbReference type="KEGG" id="ghi:107908007"/>
<dbReference type="PANTHER" id="PTHR34482:SF36">
    <property type="entry name" value="RETROTRANSPOSON GAG DOMAIN-CONTAINING PROTEIN"/>
    <property type="match status" value="1"/>
</dbReference>
<accession>A0A1U8JKG1</accession>
<evidence type="ECO:0000259" key="2">
    <source>
        <dbReference type="Pfam" id="PF03732"/>
    </source>
</evidence>
<dbReference type="AlphaFoldDB" id="A0A1U8JKG1"/>
<dbReference type="GeneID" id="107908007"/>
<proteinExistence type="predicted"/>
<reference evidence="3" key="1">
    <citation type="journal article" date="2020" name="Nat. Genet.">
        <title>Genomic diversifications of five Gossypium allopolyploid species and their impact on cotton improvement.</title>
        <authorList>
            <person name="Chen Z.J."/>
            <person name="Sreedasyam A."/>
            <person name="Ando A."/>
            <person name="Song Q."/>
            <person name="De Santiago L.M."/>
            <person name="Hulse-Kemp A.M."/>
            <person name="Ding M."/>
            <person name="Ye W."/>
            <person name="Kirkbride R.C."/>
            <person name="Jenkins J."/>
            <person name="Plott C."/>
            <person name="Lovell J."/>
            <person name="Lin Y.M."/>
            <person name="Vaughn R."/>
            <person name="Liu B."/>
            <person name="Simpson S."/>
            <person name="Scheffler B.E."/>
            <person name="Wen L."/>
            <person name="Saski C.A."/>
            <person name="Grover C.E."/>
            <person name="Hu G."/>
            <person name="Conover J.L."/>
            <person name="Carlson J.W."/>
            <person name="Shu S."/>
            <person name="Boston L.B."/>
            <person name="Williams M."/>
            <person name="Peterson D.G."/>
            <person name="McGee K."/>
            <person name="Jones D.C."/>
            <person name="Wendel J.F."/>
            <person name="Stelly D.M."/>
            <person name="Grimwood J."/>
            <person name="Schmutz J."/>
        </authorList>
    </citation>
    <scope>NUCLEOTIDE SEQUENCE [LARGE SCALE GENOMIC DNA]</scope>
    <source>
        <strain evidence="3">cv. TM-1</strain>
    </source>
</reference>
<sequence>MVHRVCTDKPGYSTSFTPPILLPVPVIPQSMQPIQVSKLSIDKIRKYGAEAFQATAEDDPEGVEFWLENTIRVFNELSCISVECVKCARFLDQKRKEFLELKQGYMTVSEYEREFVKLSKYARKCIPTKTTICKRFKEGLNEYIKLLVEILELKEFVVLVDWAHKVEELRKEKRRADFEARDLRKRLTGMSYQSVPKKSKEYHNHSTTSMGYSSRDRGTRHSSPKPQATSIASVGCVRDARPECKHCNRPYYGECRVKRGARFRCGSLNHCIKDCLKKSEKQKA</sequence>
<evidence type="ECO:0000256" key="1">
    <source>
        <dbReference type="SAM" id="MobiDB-lite"/>
    </source>
</evidence>
<dbReference type="Proteomes" id="UP000818029">
    <property type="component" value="Chromosome D02"/>
</dbReference>
<name>A0A1U8JKG1_GOSHI</name>
<dbReference type="PaxDb" id="3635-A0A1U8JKG1"/>
<dbReference type="InterPro" id="IPR005162">
    <property type="entry name" value="Retrotrans_gag_dom"/>
</dbReference>
<organism evidence="3 4">
    <name type="scientific">Gossypium hirsutum</name>
    <name type="common">Upland cotton</name>
    <name type="synonym">Gossypium mexicanum</name>
    <dbReference type="NCBI Taxonomy" id="3635"/>
    <lineage>
        <taxon>Eukaryota</taxon>
        <taxon>Viridiplantae</taxon>
        <taxon>Streptophyta</taxon>
        <taxon>Embryophyta</taxon>
        <taxon>Tracheophyta</taxon>
        <taxon>Spermatophyta</taxon>
        <taxon>Magnoliopsida</taxon>
        <taxon>eudicotyledons</taxon>
        <taxon>Gunneridae</taxon>
        <taxon>Pentapetalae</taxon>
        <taxon>rosids</taxon>
        <taxon>malvids</taxon>
        <taxon>Malvales</taxon>
        <taxon>Malvaceae</taxon>
        <taxon>Malvoideae</taxon>
        <taxon>Gossypium</taxon>
    </lineage>
</organism>
<evidence type="ECO:0000313" key="4">
    <source>
        <dbReference type="RefSeq" id="XP_016690782.1"/>
    </source>
</evidence>
<gene>
    <name evidence="4" type="primary">LOC107908007</name>
</gene>
<feature type="region of interest" description="Disordered" evidence="1">
    <location>
        <begin position="193"/>
        <end position="231"/>
    </location>
</feature>
<dbReference type="Pfam" id="PF03732">
    <property type="entry name" value="Retrotrans_gag"/>
    <property type="match status" value="1"/>
</dbReference>
<reference evidence="4" key="2">
    <citation type="submission" date="2025-08" db="UniProtKB">
        <authorList>
            <consortium name="RefSeq"/>
        </authorList>
    </citation>
    <scope>IDENTIFICATION</scope>
</reference>
<evidence type="ECO:0000313" key="3">
    <source>
        <dbReference type="Proteomes" id="UP000818029"/>
    </source>
</evidence>
<protein>
    <recommendedName>
        <fullName evidence="2">Retrotransposon gag domain-containing protein</fullName>
    </recommendedName>
</protein>
<feature type="domain" description="Retrotransposon gag" evidence="2">
    <location>
        <begin position="92"/>
        <end position="142"/>
    </location>
</feature>
<dbReference type="RefSeq" id="XP_016690782.1">
    <property type="nucleotide sequence ID" value="XM_016835293.1"/>
</dbReference>
<keyword evidence="3" id="KW-1185">Reference proteome</keyword>
<dbReference type="OrthoDB" id="2272416at2759"/>